<dbReference type="EMBL" id="DVIT01000006">
    <property type="protein sequence ID" value="HIS46190.1"/>
    <property type="molecule type" value="Genomic_DNA"/>
</dbReference>
<dbReference type="Proteomes" id="UP000823927">
    <property type="component" value="Unassembled WGS sequence"/>
</dbReference>
<dbReference type="InterPro" id="IPR029058">
    <property type="entry name" value="AB_hydrolase_fold"/>
</dbReference>
<reference evidence="1" key="2">
    <citation type="journal article" date="2021" name="PeerJ">
        <title>Extensive microbial diversity within the chicken gut microbiome revealed by metagenomics and culture.</title>
        <authorList>
            <person name="Gilroy R."/>
            <person name="Ravi A."/>
            <person name="Getino M."/>
            <person name="Pursley I."/>
            <person name="Horton D.L."/>
            <person name="Alikhan N.F."/>
            <person name="Baker D."/>
            <person name="Gharbi K."/>
            <person name="Hall N."/>
            <person name="Watson M."/>
            <person name="Adriaenssens E.M."/>
            <person name="Foster-Nyarko E."/>
            <person name="Jarju S."/>
            <person name="Secka A."/>
            <person name="Antonio M."/>
            <person name="Oren A."/>
            <person name="Chaudhuri R.R."/>
            <person name="La Ragione R."/>
            <person name="Hildebrand F."/>
            <person name="Pallen M.J."/>
        </authorList>
    </citation>
    <scope>NUCLEOTIDE SEQUENCE</scope>
    <source>
        <strain evidence="1">CHK178-757</strain>
    </source>
</reference>
<dbReference type="AlphaFoldDB" id="A0A9D1F209"/>
<reference evidence="1" key="1">
    <citation type="submission" date="2020-10" db="EMBL/GenBank/DDBJ databases">
        <authorList>
            <person name="Gilroy R."/>
        </authorList>
    </citation>
    <scope>NUCLEOTIDE SEQUENCE</scope>
    <source>
        <strain evidence="1">CHK178-757</strain>
    </source>
</reference>
<dbReference type="PANTHER" id="PTHR46438:SF2">
    <property type="entry name" value="ALPHA_BETA-HYDROLASES SUPERFAMILY PROTEIN"/>
    <property type="match status" value="1"/>
</dbReference>
<proteinExistence type="predicted"/>
<name>A0A9D1F209_9FIRM</name>
<comment type="caution">
    <text evidence="1">The sequence shown here is derived from an EMBL/GenBank/DDBJ whole genome shotgun (WGS) entry which is preliminary data.</text>
</comment>
<evidence type="ECO:0000313" key="1">
    <source>
        <dbReference type="EMBL" id="HIS46190.1"/>
    </source>
</evidence>
<protein>
    <recommendedName>
        <fullName evidence="3">Alpha/beta hydrolase</fullName>
    </recommendedName>
</protein>
<evidence type="ECO:0008006" key="3">
    <source>
        <dbReference type="Google" id="ProtNLM"/>
    </source>
</evidence>
<gene>
    <name evidence="1" type="ORF">IAB46_01285</name>
</gene>
<organism evidence="1 2">
    <name type="scientific">Candidatus Scybalocola faecigallinarum</name>
    <dbReference type="NCBI Taxonomy" id="2840941"/>
    <lineage>
        <taxon>Bacteria</taxon>
        <taxon>Bacillati</taxon>
        <taxon>Bacillota</taxon>
        <taxon>Clostridia</taxon>
        <taxon>Lachnospirales</taxon>
        <taxon>Lachnospiraceae</taxon>
        <taxon>Lachnospiraceae incertae sedis</taxon>
        <taxon>Candidatus Scybalocola (ex Gilroy et al. 2021)</taxon>
    </lineage>
</organism>
<dbReference type="SUPFAM" id="SSF53474">
    <property type="entry name" value="alpha/beta-Hydrolases"/>
    <property type="match status" value="1"/>
</dbReference>
<dbReference type="PANTHER" id="PTHR46438">
    <property type="entry name" value="ALPHA/BETA-HYDROLASES SUPERFAMILY PROTEIN"/>
    <property type="match status" value="1"/>
</dbReference>
<dbReference type="Gene3D" id="3.40.50.1820">
    <property type="entry name" value="alpha/beta hydrolase"/>
    <property type="match status" value="1"/>
</dbReference>
<accession>A0A9D1F209</accession>
<evidence type="ECO:0000313" key="2">
    <source>
        <dbReference type="Proteomes" id="UP000823927"/>
    </source>
</evidence>
<sequence length="316" mass="35379">MGKKRKLMAGAALAAAAVAGVHIINRAIFFNATLKERLTKASDTYFEWRFGKIYFTKQGSGRPLLLLHRLDHTASAEEWGEIRDDLAKTHTVYTLDLPGCGRSDKPKMIYTNYLYVQLLNEFIKEVIKGRTDIITSGNASNIAAMACLIEPSLYNRLVFLQPQKITETCKTPRANHKALKYIIEMPVLGTCLYNMVCSRSRLKKKAAEVYFAAPEFISDDVSDIMSEAAHIGGSSAKYLYASVRCHFTDMYVGNAIKQLNHSIFVIGSDEEKSQEAICEYMDYNPAIESASIPGARLLMQIEKPEQVLELCHVFLG</sequence>